<proteinExistence type="predicted"/>
<dbReference type="EMBL" id="UYRT01079509">
    <property type="protein sequence ID" value="VDN20854.1"/>
    <property type="molecule type" value="Genomic_DNA"/>
</dbReference>
<accession>A0A183DVD0</accession>
<evidence type="ECO:0000313" key="3">
    <source>
        <dbReference type="Proteomes" id="UP000271098"/>
    </source>
</evidence>
<reference evidence="4" key="1">
    <citation type="submission" date="2016-06" db="UniProtKB">
        <authorList>
            <consortium name="WormBaseParasite"/>
        </authorList>
    </citation>
    <scope>IDENTIFICATION</scope>
</reference>
<gene>
    <name evidence="2" type="ORF">GPUH_LOCUS12671</name>
</gene>
<dbReference type="WBParaSite" id="GPUH_0001268501-mRNA-1">
    <property type="protein sequence ID" value="GPUH_0001268501-mRNA-1"/>
    <property type="gene ID" value="GPUH_0001268501"/>
</dbReference>
<feature type="compositionally biased region" description="Polar residues" evidence="1">
    <location>
        <begin position="79"/>
        <end position="105"/>
    </location>
</feature>
<name>A0A183DVD0_9BILA</name>
<reference evidence="2 3" key="2">
    <citation type="submission" date="2018-11" db="EMBL/GenBank/DDBJ databases">
        <authorList>
            <consortium name="Pathogen Informatics"/>
        </authorList>
    </citation>
    <scope>NUCLEOTIDE SEQUENCE [LARGE SCALE GENOMIC DNA]</scope>
</reference>
<protein>
    <submittedName>
        <fullName evidence="2 4">Uncharacterized protein</fullName>
    </submittedName>
</protein>
<feature type="compositionally biased region" description="Polar residues" evidence="1">
    <location>
        <begin position="57"/>
        <end position="69"/>
    </location>
</feature>
<sequence>MERFVEVVTLSDSDDEIEVLLNARVEQPRVVSATISVVRETPLDLSLLQRAPRPASATVSRLNSRNKSPVSARKRKIQLSASDKPQSSVPRNRSATRARQASVDTTLAKVGH</sequence>
<feature type="region of interest" description="Disordered" evidence="1">
    <location>
        <begin position="52"/>
        <end position="112"/>
    </location>
</feature>
<keyword evidence="3" id="KW-1185">Reference proteome</keyword>
<organism evidence="4">
    <name type="scientific">Gongylonema pulchrum</name>
    <dbReference type="NCBI Taxonomy" id="637853"/>
    <lineage>
        <taxon>Eukaryota</taxon>
        <taxon>Metazoa</taxon>
        <taxon>Ecdysozoa</taxon>
        <taxon>Nematoda</taxon>
        <taxon>Chromadorea</taxon>
        <taxon>Rhabditida</taxon>
        <taxon>Spirurina</taxon>
        <taxon>Spiruromorpha</taxon>
        <taxon>Spiruroidea</taxon>
        <taxon>Gongylonematidae</taxon>
        <taxon>Gongylonema</taxon>
    </lineage>
</organism>
<evidence type="ECO:0000313" key="4">
    <source>
        <dbReference type="WBParaSite" id="GPUH_0001268501-mRNA-1"/>
    </source>
</evidence>
<evidence type="ECO:0000313" key="2">
    <source>
        <dbReference type="EMBL" id="VDN20854.1"/>
    </source>
</evidence>
<evidence type="ECO:0000256" key="1">
    <source>
        <dbReference type="SAM" id="MobiDB-lite"/>
    </source>
</evidence>
<dbReference type="Proteomes" id="UP000271098">
    <property type="component" value="Unassembled WGS sequence"/>
</dbReference>
<dbReference type="AlphaFoldDB" id="A0A183DVD0"/>